<reference evidence="1" key="1">
    <citation type="submission" date="2018-02" db="EMBL/GenBank/DDBJ databases">
        <title>Rhizophora mucronata_Transcriptome.</title>
        <authorList>
            <person name="Meera S.P."/>
            <person name="Sreeshan A."/>
            <person name="Augustine A."/>
        </authorList>
    </citation>
    <scope>NUCLEOTIDE SEQUENCE</scope>
    <source>
        <tissue evidence="1">Leaf</tissue>
    </source>
</reference>
<proteinExistence type="predicted"/>
<sequence length="23" mass="2765">MQYPIHLTVCQNKKNKKIINITH</sequence>
<evidence type="ECO:0000313" key="1">
    <source>
        <dbReference type="EMBL" id="MBX60977.1"/>
    </source>
</evidence>
<accession>A0A2P2Q1Z6</accession>
<dbReference type="AlphaFoldDB" id="A0A2P2Q1Z6"/>
<protein>
    <submittedName>
        <fullName evidence="1">Uncharacterized protein</fullName>
    </submittedName>
</protein>
<organism evidence="1">
    <name type="scientific">Rhizophora mucronata</name>
    <name type="common">Asiatic mangrove</name>
    <dbReference type="NCBI Taxonomy" id="61149"/>
    <lineage>
        <taxon>Eukaryota</taxon>
        <taxon>Viridiplantae</taxon>
        <taxon>Streptophyta</taxon>
        <taxon>Embryophyta</taxon>
        <taxon>Tracheophyta</taxon>
        <taxon>Spermatophyta</taxon>
        <taxon>Magnoliopsida</taxon>
        <taxon>eudicotyledons</taxon>
        <taxon>Gunneridae</taxon>
        <taxon>Pentapetalae</taxon>
        <taxon>rosids</taxon>
        <taxon>fabids</taxon>
        <taxon>Malpighiales</taxon>
        <taxon>Rhizophoraceae</taxon>
        <taxon>Rhizophora</taxon>
    </lineage>
</organism>
<name>A0A2P2Q1Z6_RHIMU</name>
<dbReference type="EMBL" id="GGEC01080493">
    <property type="protein sequence ID" value="MBX60977.1"/>
    <property type="molecule type" value="Transcribed_RNA"/>
</dbReference>